<feature type="transmembrane region" description="Helical" evidence="1">
    <location>
        <begin position="12"/>
        <end position="33"/>
    </location>
</feature>
<sequence>MATLIGSAGSTIWLVAVLLVLASGLAAALLAAIRDDATPVRVRAERRPQGGRPIV</sequence>
<name>A0A919VPT7_9ACTN</name>
<proteinExistence type="predicted"/>
<accession>A0A919VPT7</accession>
<dbReference type="RefSeq" id="WP_212997315.1">
    <property type="nucleotide sequence ID" value="NZ_BAAATW010000025.1"/>
</dbReference>
<organism evidence="2 3">
    <name type="scientific">Winogradskya consettensis</name>
    <dbReference type="NCBI Taxonomy" id="113560"/>
    <lineage>
        <taxon>Bacteria</taxon>
        <taxon>Bacillati</taxon>
        <taxon>Actinomycetota</taxon>
        <taxon>Actinomycetes</taxon>
        <taxon>Micromonosporales</taxon>
        <taxon>Micromonosporaceae</taxon>
        <taxon>Winogradskya</taxon>
    </lineage>
</organism>
<evidence type="ECO:0000313" key="3">
    <source>
        <dbReference type="Proteomes" id="UP000680865"/>
    </source>
</evidence>
<comment type="caution">
    <text evidence="2">The sequence shown here is derived from an EMBL/GenBank/DDBJ whole genome shotgun (WGS) entry which is preliminary data.</text>
</comment>
<gene>
    <name evidence="2" type="ORF">Aco04nite_24110</name>
</gene>
<evidence type="ECO:0000313" key="2">
    <source>
        <dbReference type="EMBL" id="GIM71200.1"/>
    </source>
</evidence>
<keyword evidence="1" id="KW-0472">Membrane</keyword>
<dbReference type="AlphaFoldDB" id="A0A919VPT7"/>
<keyword evidence="1" id="KW-0812">Transmembrane</keyword>
<dbReference type="EMBL" id="BOQP01000009">
    <property type="protein sequence ID" value="GIM71200.1"/>
    <property type="molecule type" value="Genomic_DNA"/>
</dbReference>
<protein>
    <submittedName>
        <fullName evidence="2">Uncharacterized protein</fullName>
    </submittedName>
</protein>
<reference evidence="2" key="1">
    <citation type="submission" date="2021-03" db="EMBL/GenBank/DDBJ databases">
        <title>Whole genome shotgun sequence of Actinoplanes consettensis NBRC 14913.</title>
        <authorList>
            <person name="Komaki H."/>
            <person name="Tamura T."/>
        </authorList>
    </citation>
    <scope>NUCLEOTIDE SEQUENCE</scope>
    <source>
        <strain evidence="2">NBRC 14913</strain>
    </source>
</reference>
<keyword evidence="1" id="KW-1133">Transmembrane helix</keyword>
<dbReference type="Proteomes" id="UP000680865">
    <property type="component" value="Unassembled WGS sequence"/>
</dbReference>
<keyword evidence="3" id="KW-1185">Reference proteome</keyword>
<evidence type="ECO:0000256" key="1">
    <source>
        <dbReference type="SAM" id="Phobius"/>
    </source>
</evidence>